<evidence type="ECO:0000256" key="1">
    <source>
        <dbReference type="SAM" id="MobiDB-lite"/>
    </source>
</evidence>
<evidence type="ECO:0000313" key="2">
    <source>
        <dbReference type="EMBL" id="SEB51897.1"/>
    </source>
</evidence>
<sequence>MPVGPRPAPVSTALRAGLGSTTALKCHVYGSVEPAGQILARHVMPSTPTSWEGRTRRGRIAFAMLIHRIVRSARGQCRHQRRMPSGHHPDGSGGQTSTWLSTRRHSAMPGPSSSSTNGNIGQWRNSTRGPRNGAEKGRALAGGSKQRCSIVCTCDFCGRRKTGSSVLTNLTGVPTCKSSRFGPQSS</sequence>
<protein>
    <submittedName>
        <fullName evidence="2">Uncharacterized protein</fullName>
    </submittedName>
</protein>
<feature type="compositionally biased region" description="Polar residues" evidence="1">
    <location>
        <begin position="111"/>
        <end position="129"/>
    </location>
</feature>
<feature type="compositionally biased region" description="Basic residues" evidence="1">
    <location>
        <begin position="74"/>
        <end position="85"/>
    </location>
</feature>
<accession>A0A1H4K0D8</accession>
<reference evidence="2 3" key="1">
    <citation type="submission" date="2016-10" db="EMBL/GenBank/DDBJ databases">
        <authorList>
            <person name="de Groot N.N."/>
        </authorList>
    </citation>
    <scope>NUCLEOTIDE SEQUENCE [LARGE SCALE GENOMIC DNA]</scope>
    <source>
        <strain evidence="2 3">AB35.6</strain>
    </source>
</reference>
<organism evidence="2 3">
    <name type="scientific">Terriglobus roseus</name>
    <dbReference type="NCBI Taxonomy" id="392734"/>
    <lineage>
        <taxon>Bacteria</taxon>
        <taxon>Pseudomonadati</taxon>
        <taxon>Acidobacteriota</taxon>
        <taxon>Terriglobia</taxon>
        <taxon>Terriglobales</taxon>
        <taxon>Acidobacteriaceae</taxon>
        <taxon>Terriglobus</taxon>
    </lineage>
</organism>
<dbReference type="AlphaFoldDB" id="A0A1H4K0D8"/>
<proteinExistence type="predicted"/>
<evidence type="ECO:0000313" key="3">
    <source>
        <dbReference type="Proteomes" id="UP000182409"/>
    </source>
</evidence>
<gene>
    <name evidence="2" type="ORF">SAMN05443244_0927</name>
</gene>
<name>A0A1H4K0D8_9BACT</name>
<dbReference type="Proteomes" id="UP000182409">
    <property type="component" value="Unassembled WGS sequence"/>
</dbReference>
<dbReference type="EMBL" id="FNSD01000001">
    <property type="protein sequence ID" value="SEB51897.1"/>
    <property type="molecule type" value="Genomic_DNA"/>
</dbReference>
<feature type="region of interest" description="Disordered" evidence="1">
    <location>
        <begin position="74"/>
        <end position="140"/>
    </location>
</feature>